<feature type="binding site" evidence="10">
    <location>
        <position position="131"/>
    </location>
    <ligand>
        <name>ATP</name>
        <dbReference type="ChEBI" id="CHEBI:30616"/>
    </ligand>
</feature>
<dbReference type="PANTHER" id="PTHR44019">
    <property type="entry name" value="WD REPEAT-CONTAINING PROTEIN 55"/>
    <property type="match status" value="1"/>
</dbReference>
<dbReference type="EMBL" id="AP019860">
    <property type="protein sequence ID" value="BBM84161.1"/>
    <property type="molecule type" value="Genomic_DNA"/>
</dbReference>
<dbReference type="CDD" id="cd14014">
    <property type="entry name" value="STKc_PknB_like"/>
    <property type="match status" value="1"/>
</dbReference>
<dbReference type="PROSITE" id="PS50011">
    <property type="entry name" value="PROTEIN_KINASE_DOM"/>
    <property type="match status" value="1"/>
</dbReference>
<dbReference type="InterPro" id="IPR019775">
    <property type="entry name" value="WD40_repeat_CS"/>
</dbReference>
<evidence type="ECO:0000259" key="13">
    <source>
        <dbReference type="PROSITE" id="PS50011"/>
    </source>
</evidence>
<feature type="repeat" description="WD" evidence="9">
    <location>
        <begin position="726"/>
        <end position="760"/>
    </location>
</feature>
<keyword evidence="3 9" id="KW-0853">WD repeat</keyword>
<dbReference type="PROSITE" id="PS50294">
    <property type="entry name" value="WD_REPEATS_REGION"/>
    <property type="match status" value="4"/>
</dbReference>
<dbReference type="RefSeq" id="WP_151968333.1">
    <property type="nucleotide sequence ID" value="NZ_AP019860.1"/>
</dbReference>
<evidence type="ECO:0000256" key="2">
    <source>
        <dbReference type="ARBA" id="ARBA00022527"/>
    </source>
</evidence>
<dbReference type="Gene3D" id="3.30.200.20">
    <property type="entry name" value="Phosphorylase Kinase, domain 1"/>
    <property type="match status" value="1"/>
</dbReference>
<keyword evidence="8 10" id="KW-0067">ATP-binding</keyword>
<keyword evidence="4" id="KW-0808">Transferase</keyword>
<feature type="repeat" description="WD" evidence="9">
    <location>
        <begin position="1004"/>
        <end position="1045"/>
    </location>
</feature>
<reference evidence="14 15" key="1">
    <citation type="submission" date="2019-08" db="EMBL/GenBank/DDBJ databases">
        <title>Complete genome sequence of Candidatus Uab amorphum.</title>
        <authorList>
            <person name="Shiratori T."/>
            <person name="Suzuki S."/>
            <person name="Kakizawa Y."/>
            <person name="Ishida K."/>
        </authorList>
    </citation>
    <scope>NUCLEOTIDE SEQUENCE [LARGE SCALE GENOMIC DNA]</scope>
    <source>
        <strain evidence="14 15">SRT547</strain>
    </source>
</reference>
<evidence type="ECO:0000256" key="6">
    <source>
        <dbReference type="ARBA" id="ARBA00022741"/>
    </source>
</evidence>
<feature type="repeat" description="WD" evidence="9">
    <location>
        <begin position="1046"/>
        <end position="1077"/>
    </location>
</feature>
<dbReference type="PROSITE" id="PS00108">
    <property type="entry name" value="PROTEIN_KINASE_ST"/>
    <property type="match status" value="1"/>
</dbReference>
<evidence type="ECO:0000256" key="10">
    <source>
        <dbReference type="PROSITE-ProRule" id="PRU10141"/>
    </source>
</evidence>
<dbReference type="PROSITE" id="PS50082">
    <property type="entry name" value="WD_REPEATS_2"/>
    <property type="match status" value="5"/>
</dbReference>
<evidence type="ECO:0000256" key="8">
    <source>
        <dbReference type="ARBA" id="ARBA00022840"/>
    </source>
</evidence>
<gene>
    <name evidence="14" type="ORF">UABAM_02517</name>
</gene>
<feature type="coiled-coil region" evidence="11">
    <location>
        <begin position="408"/>
        <end position="449"/>
    </location>
</feature>
<keyword evidence="7 14" id="KW-0418">Kinase</keyword>
<feature type="repeat" description="WD" evidence="9">
    <location>
        <begin position="669"/>
        <end position="710"/>
    </location>
</feature>
<dbReference type="PRINTS" id="PR00320">
    <property type="entry name" value="GPROTEINBRPT"/>
</dbReference>
<feature type="transmembrane region" description="Helical" evidence="12">
    <location>
        <begin position="380"/>
        <end position="402"/>
    </location>
</feature>
<dbReference type="Pfam" id="PF00400">
    <property type="entry name" value="WD40"/>
    <property type="match status" value="5"/>
</dbReference>
<dbReference type="Gene3D" id="2.130.10.10">
    <property type="entry name" value="YVTN repeat-like/Quinoprotein amine dehydrogenase"/>
    <property type="match status" value="3"/>
</dbReference>
<evidence type="ECO:0000256" key="12">
    <source>
        <dbReference type="SAM" id="Phobius"/>
    </source>
</evidence>
<dbReference type="Gene3D" id="1.10.510.10">
    <property type="entry name" value="Transferase(Phosphotransferase) domain 1"/>
    <property type="match status" value="1"/>
</dbReference>
<name>A0A5S9IMP5_UABAM</name>
<feature type="repeat" description="WD" evidence="9">
    <location>
        <begin position="761"/>
        <end position="793"/>
    </location>
</feature>
<dbReference type="Pfam" id="PF00069">
    <property type="entry name" value="Pkinase"/>
    <property type="match status" value="1"/>
</dbReference>
<keyword evidence="15" id="KW-1185">Reference proteome</keyword>
<dbReference type="SMART" id="SM00220">
    <property type="entry name" value="S_TKc"/>
    <property type="match status" value="1"/>
</dbReference>
<evidence type="ECO:0000256" key="3">
    <source>
        <dbReference type="ARBA" id="ARBA00022574"/>
    </source>
</evidence>
<dbReference type="PROSITE" id="PS00678">
    <property type="entry name" value="WD_REPEATS_1"/>
    <property type="match status" value="3"/>
</dbReference>
<dbReference type="CDD" id="cd00200">
    <property type="entry name" value="WD40"/>
    <property type="match status" value="2"/>
</dbReference>
<dbReference type="EC" id="2.7.11.1" evidence="1"/>
<dbReference type="FunFam" id="1.10.510.10:FF:000021">
    <property type="entry name" value="Serine/threonine protein kinase"/>
    <property type="match status" value="1"/>
</dbReference>
<accession>A0A5S9IMP5</accession>
<keyword evidence="12" id="KW-1133">Transmembrane helix</keyword>
<dbReference type="KEGG" id="uam:UABAM_02517"/>
<keyword evidence="12" id="KW-0812">Transmembrane</keyword>
<dbReference type="InterPro" id="IPR011009">
    <property type="entry name" value="Kinase-like_dom_sf"/>
</dbReference>
<keyword evidence="12" id="KW-0472">Membrane</keyword>
<dbReference type="SMART" id="SM00320">
    <property type="entry name" value="WD40"/>
    <property type="match status" value="10"/>
</dbReference>
<keyword evidence="11" id="KW-0175">Coiled coil</keyword>
<dbReference type="InterPro" id="IPR050505">
    <property type="entry name" value="WDR55/POC1"/>
</dbReference>
<keyword evidence="2" id="KW-0723">Serine/threonine-protein kinase</keyword>
<keyword evidence="6 10" id="KW-0547">Nucleotide-binding</keyword>
<dbReference type="InterPro" id="IPR020472">
    <property type="entry name" value="WD40_PAC1"/>
</dbReference>
<dbReference type="SUPFAM" id="SSF56112">
    <property type="entry name" value="Protein kinase-like (PK-like)"/>
    <property type="match status" value="1"/>
</dbReference>
<proteinExistence type="predicted"/>
<evidence type="ECO:0000256" key="1">
    <source>
        <dbReference type="ARBA" id="ARBA00012513"/>
    </source>
</evidence>
<keyword evidence="5" id="KW-0677">Repeat</keyword>
<evidence type="ECO:0000256" key="4">
    <source>
        <dbReference type="ARBA" id="ARBA00022679"/>
    </source>
</evidence>
<dbReference type="OrthoDB" id="9813021at2"/>
<dbReference type="GO" id="GO:0005524">
    <property type="term" value="F:ATP binding"/>
    <property type="evidence" value="ECO:0007669"/>
    <property type="project" value="UniProtKB-UniRule"/>
</dbReference>
<dbReference type="GO" id="GO:0004674">
    <property type="term" value="F:protein serine/threonine kinase activity"/>
    <property type="evidence" value="ECO:0007669"/>
    <property type="project" value="UniProtKB-KW"/>
</dbReference>
<dbReference type="PROSITE" id="PS00107">
    <property type="entry name" value="PROTEIN_KINASE_ATP"/>
    <property type="match status" value="1"/>
</dbReference>
<dbReference type="Proteomes" id="UP000326354">
    <property type="component" value="Chromosome"/>
</dbReference>
<evidence type="ECO:0000256" key="5">
    <source>
        <dbReference type="ARBA" id="ARBA00022737"/>
    </source>
</evidence>
<protein>
    <recommendedName>
        <fullName evidence="1">non-specific serine/threonine protein kinase</fullName>
        <ecNumber evidence="1">2.7.11.1</ecNumber>
    </recommendedName>
</protein>
<dbReference type="InterPro" id="IPR000719">
    <property type="entry name" value="Prot_kinase_dom"/>
</dbReference>
<evidence type="ECO:0000256" key="9">
    <source>
        <dbReference type="PROSITE-ProRule" id="PRU00221"/>
    </source>
</evidence>
<dbReference type="InterPro" id="IPR008271">
    <property type="entry name" value="Ser/Thr_kinase_AS"/>
</dbReference>
<dbReference type="AlphaFoldDB" id="A0A5S9IMP5"/>
<dbReference type="InterPro" id="IPR036322">
    <property type="entry name" value="WD40_repeat_dom_sf"/>
</dbReference>
<dbReference type="InterPro" id="IPR017441">
    <property type="entry name" value="Protein_kinase_ATP_BS"/>
</dbReference>
<evidence type="ECO:0000313" key="15">
    <source>
        <dbReference type="Proteomes" id="UP000326354"/>
    </source>
</evidence>
<organism evidence="14 15">
    <name type="scientific">Uabimicrobium amorphum</name>
    <dbReference type="NCBI Taxonomy" id="2596890"/>
    <lineage>
        <taxon>Bacteria</taxon>
        <taxon>Pseudomonadati</taxon>
        <taxon>Planctomycetota</taxon>
        <taxon>Candidatus Uabimicrobiia</taxon>
        <taxon>Candidatus Uabimicrobiales</taxon>
        <taxon>Candidatus Uabimicrobiaceae</taxon>
        <taxon>Candidatus Uabimicrobium</taxon>
    </lineage>
</organism>
<evidence type="ECO:0000256" key="7">
    <source>
        <dbReference type="ARBA" id="ARBA00022777"/>
    </source>
</evidence>
<dbReference type="PANTHER" id="PTHR44019:SF8">
    <property type="entry name" value="POC1 CENTRIOLAR PROTEIN HOMOLOG"/>
    <property type="match status" value="1"/>
</dbReference>
<sequence>MNFDKFVMQKIGLRLPQQDLEKCLDYQKSCLQNGQKILLAQILLYGKFINPQQFFHLENEYNTITQNDNGVPSKIANEDTTDLLTQSKTDAAFSVGSFFKHYKIVKELGRGGMGIVFKIFDQKLNRHAALKIIQGVSSNLIQRFQQEAKAIAILDHPGIVKIFEIGEEPLNYFTMEFIDGYSLDHYIKNFELNEKEVISIFIQVATALQVAHDHKIIHRDLKPENIMLTKSNAAKVMDFGLAKVMDGDLSLSRNFVGTPAYASPEQVHEQELDVRTDVYSLGATLYEALTKRRVFQGKTSVNILYQVVNAAPVAPRALNPEISLELEAVCLKCLEKKPQKRYRNVSAFAEDLQNILEHRPIIAKPPSMYSNLVKWWRRNIVIASIVTVFTIAIVLLLIFFSVQLTRKQIELTQREEQLTRKLNQKEREISIQEELLGKKQQELQQERKNSRESLYPYVIAMSDSYLENNNVALVDKLLTSKEYCPKYLRNWEWYYLREKSHNEVRSRKHDVSGHIAINYAQKIIASCEGNRIKIWPLSLSDEISILKMKGSDDAFYGAFTHDGNYLVVADHNVVTMWNMSTKRKEQRWEFKDRIRYLDINRNGILAVVCENKLIFLSLATRKQMFEHFEKNVYVRCGSFHPQRQNWFAYTGALGKVHVFDIAMRKNIYKLAHSGMTYICRFSDDGRYLATAGDNFQIKIWNMKDGSCLTTLQEHDSSSNKRVAKIIYGLDFSVDNKYILSGGEDNVIKVWDVKNKTLTRTFRGHSNAVASCFYIRGTKHIISTSLDGSMKMWDPFVNGARTIAMNTAVYHCDIHRKKNLIAVAAQHFIYLYSLSQHKLLQRFPCYSDPRVCKFVDMHNKTYIVSNHSNGYVKLTDIETSKNESFKTFRKNVGAFDIYGTYMIVEGDRTIRLFDLKSRNVLWEKKFRYTARQVIFSEDGKYFAMVGHRICIVYDTETRQQKYKFTVAKDIIRSMALHPSKDQVAIAMGSNILVYNFVSGEKVLDIRGHKTLVKSVGFSQSGDRLVSASGDYTARVWNAQTGEQLLVLRHHTADVNTVQFFGDNQYILSGSADKNLIIWGYRNSLRGK</sequence>
<dbReference type="SUPFAM" id="SSF50978">
    <property type="entry name" value="WD40 repeat-like"/>
    <property type="match status" value="2"/>
</dbReference>
<dbReference type="InterPro" id="IPR015943">
    <property type="entry name" value="WD40/YVTN_repeat-like_dom_sf"/>
</dbReference>
<evidence type="ECO:0000256" key="11">
    <source>
        <dbReference type="SAM" id="Coils"/>
    </source>
</evidence>
<evidence type="ECO:0000313" key="14">
    <source>
        <dbReference type="EMBL" id="BBM84161.1"/>
    </source>
</evidence>
<dbReference type="InterPro" id="IPR001680">
    <property type="entry name" value="WD40_rpt"/>
</dbReference>
<feature type="domain" description="Protein kinase" evidence="13">
    <location>
        <begin position="102"/>
        <end position="356"/>
    </location>
</feature>